<protein>
    <submittedName>
        <fullName evidence="3">Helicase-associated domain-containing protein</fullName>
    </submittedName>
</protein>
<keyword evidence="3" id="KW-0378">Hydrolase</keyword>
<sequence length="705" mass="76758">MRLELTDDICKLSADACEVLLRIAAEHAASPCSADSVERLRPDFLCRAEQVLALEELLLTGMLELRQKVWGERLYQIPQQQYPLILRSFWAGCPQVQVEGAVRVEHAACSELAGEIFQGLLFIAQEGLPLTSKGVIHKKQLSRLAGLLSMPEDHLSLIQSSSGRQSYPLPVAIMIDLLSVLGLIARDSSGYGLDRPLLQRWLALTAQEMTDTLYTLVISRYGAPLPEEQHFRQLLSAAEFRPDEWFAVAPVLSWMRQSGLAGEQLVPGAAETASAPAPALNQAALAWIRLLAAFGWCELGSSAEGEACFRWKTLKPQLTRYSLGITPQNQAGAEEADSGPETTSRTQSTSASNQAILDSTSEAPDTVLSPQRPAEAEAASSPLPQAPASAAPGFIIQPDFEVLVPPEVPYTVRWTLAGCAELLHHEDLWSFRLTRERLEAAADQGRAPGEVISWLNAHAAGGLPEQVELALRQWARAIGRTELAEVLLLSCAGEQEGEDIAAHPRLQDIVTRIGPLHFIVRPEAAVQLRKELAAAGLTPSVKDGDLNGPVPHPQLFEPSGSAQRYELPAAAGERGLLGTGPSPKLLPLDRGGPPMLELPGEEAVPQMWFNQWRQYHITTAQKVMEQALSWGIKVRLSYGGKAADFIPERISGRPWKVRGILLLPGTETAEEIELAAEDWQEIQLLHPLKARNSSSAGAGGYVMIR</sequence>
<reference evidence="4" key="1">
    <citation type="journal article" date="2019" name="Int. J. Syst. Evol. Microbiol.">
        <title>The Global Catalogue of Microorganisms (GCM) 10K type strain sequencing project: providing services to taxonomists for standard genome sequencing and annotation.</title>
        <authorList>
            <consortium name="The Broad Institute Genomics Platform"/>
            <consortium name="The Broad Institute Genome Sequencing Center for Infectious Disease"/>
            <person name="Wu L."/>
            <person name="Ma J."/>
        </authorList>
    </citation>
    <scope>NUCLEOTIDE SEQUENCE [LARGE SCALE GENOMIC DNA]</scope>
    <source>
        <strain evidence="4">CCM 8725</strain>
    </source>
</reference>
<dbReference type="Proteomes" id="UP001597448">
    <property type="component" value="Unassembled WGS sequence"/>
</dbReference>
<dbReference type="InterPro" id="IPR032830">
    <property type="entry name" value="XPB/Ssl2_N"/>
</dbReference>
<evidence type="ECO:0000313" key="4">
    <source>
        <dbReference type="Proteomes" id="UP001597448"/>
    </source>
</evidence>
<proteinExistence type="predicted"/>
<organism evidence="3 4">
    <name type="scientific">Paenibacillus rhizoplanae</name>
    <dbReference type="NCBI Taxonomy" id="1917181"/>
    <lineage>
        <taxon>Bacteria</taxon>
        <taxon>Bacillati</taxon>
        <taxon>Bacillota</taxon>
        <taxon>Bacilli</taxon>
        <taxon>Bacillales</taxon>
        <taxon>Paenibacillaceae</taxon>
        <taxon>Paenibacillus</taxon>
    </lineage>
</organism>
<keyword evidence="3" id="KW-0067">ATP-binding</keyword>
<feature type="compositionally biased region" description="Low complexity" evidence="1">
    <location>
        <begin position="369"/>
        <end position="384"/>
    </location>
</feature>
<feature type="compositionally biased region" description="Polar residues" evidence="1">
    <location>
        <begin position="340"/>
        <end position="363"/>
    </location>
</feature>
<name>A0ABW5F6N3_9BACL</name>
<comment type="caution">
    <text evidence="3">The sequence shown here is derived from an EMBL/GenBank/DDBJ whole genome shotgun (WGS) entry which is preliminary data.</text>
</comment>
<accession>A0ABW5F6N3</accession>
<keyword evidence="4" id="KW-1185">Reference proteome</keyword>
<feature type="domain" description="Helicase XPB/Ssl2 N-terminal" evidence="2">
    <location>
        <begin position="394"/>
        <end position="510"/>
    </location>
</feature>
<gene>
    <name evidence="3" type="ORF">ACFSX3_10565</name>
</gene>
<keyword evidence="3" id="KW-0547">Nucleotide-binding</keyword>
<dbReference type="RefSeq" id="WP_209985419.1">
    <property type="nucleotide sequence ID" value="NZ_JBHUKY010000021.1"/>
</dbReference>
<feature type="region of interest" description="Disordered" evidence="1">
    <location>
        <begin position="329"/>
        <end position="384"/>
    </location>
</feature>
<evidence type="ECO:0000259" key="2">
    <source>
        <dbReference type="Pfam" id="PF13625"/>
    </source>
</evidence>
<evidence type="ECO:0000256" key="1">
    <source>
        <dbReference type="SAM" id="MobiDB-lite"/>
    </source>
</evidence>
<dbReference type="Pfam" id="PF13625">
    <property type="entry name" value="Helicase_C_3"/>
    <property type="match status" value="1"/>
</dbReference>
<dbReference type="EMBL" id="JBHUKY010000021">
    <property type="protein sequence ID" value="MFD2410314.1"/>
    <property type="molecule type" value="Genomic_DNA"/>
</dbReference>
<dbReference type="GO" id="GO:0004386">
    <property type="term" value="F:helicase activity"/>
    <property type="evidence" value="ECO:0007669"/>
    <property type="project" value="UniProtKB-KW"/>
</dbReference>
<evidence type="ECO:0000313" key="3">
    <source>
        <dbReference type="EMBL" id="MFD2410314.1"/>
    </source>
</evidence>
<keyword evidence="3" id="KW-0347">Helicase</keyword>